<dbReference type="InterPro" id="IPR013429">
    <property type="entry name" value="Regulatory_FmdB_Zinc_ribbon"/>
</dbReference>
<proteinExistence type="predicted"/>
<dbReference type="EMBL" id="LAZR01000179">
    <property type="protein sequence ID" value="KKN83835.1"/>
    <property type="molecule type" value="Genomic_DNA"/>
</dbReference>
<comment type="caution">
    <text evidence="2">The sequence shown here is derived from an EMBL/GenBank/DDBJ whole genome shotgun (WGS) entry which is preliminary data.</text>
</comment>
<dbReference type="SMART" id="SM00834">
    <property type="entry name" value="CxxC_CXXC_SSSS"/>
    <property type="match status" value="1"/>
</dbReference>
<accession>A0A0F9TS39</accession>
<organism evidence="2">
    <name type="scientific">marine sediment metagenome</name>
    <dbReference type="NCBI Taxonomy" id="412755"/>
    <lineage>
        <taxon>unclassified sequences</taxon>
        <taxon>metagenomes</taxon>
        <taxon>ecological metagenomes</taxon>
    </lineage>
</organism>
<name>A0A0F9TS39_9ZZZZ</name>
<feature type="domain" description="Putative regulatory protein FmdB zinc ribbon" evidence="1">
    <location>
        <begin position="1"/>
        <end position="41"/>
    </location>
</feature>
<protein>
    <recommendedName>
        <fullName evidence="1">Putative regulatory protein FmdB zinc ribbon domain-containing protein</fullName>
    </recommendedName>
</protein>
<evidence type="ECO:0000313" key="2">
    <source>
        <dbReference type="EMBL" id="KKN83835.1"/>
    </source>
</evidence>
<evidence type="ECO:0000259" key="1">
    <source>
        <dbReference type="SMART" id="SM00834"/>
    </source>
</evidence>
<reference evidence="2" key="1">
    <citation type="journal article" date="2015" name="Nature">
        <title>Complex archaea that bridge the gap between prokaryotes and eukaryotes.</title>
        <authorList>
            <person name="Spang A."/>
            <person name="Saw J.H."/>
            <person name="Jorgensen S.L."/>
            <person name="Zaremba-Niedzwiedzka K."/>
            <person name="Martijn J."/>
            <person name="Lind A.E."/>
            <person name="van Eijk R."/>
            <person name="Schleper C."/>
            <person name="Guy L."/>
            <person name="Ettema T.J."/>
        </authorList>
    </citation>
    <scope>NUCLEOTIDE SEQUENCE</scope>
</reference>
<dbReference type="AlphaFoldDB" id="A0A0F9TS39"/>
<gene>
    <name evidence="2" type="ORF">LCGC14_0294880</name>
</gene>
<sequence>MPIQVYKCPKHGKFERTFPLTNVPKTHPCPICHKKVDWVPSLPAYIHVEGGTGAGKSSHTR</sequence>